<dbReference type="Pfam" id="PF01261">
    <property type="entry name" value="AP_endonuc_2"/>
    <property type="match status" value="1"/>
</dbReference>
<gene>
    <name evidence="3" type="ORF">GCM10009862_02970</name>
</gene>
<dbReference type="InterPro" id="IPR050312">
    <property type="entry name" value="IolE/XylAMocC-like"/>
</dbReference>
<dbReference type="PANTHER" id="PTHR12110:SF21">
    <property type="entry name" value="XYLOSE ISOMERASE-LIKE TIM BARREL DOMAIN-CONTAINING PROTEIN"/>
    <property type="match status" value="1"/>
</dbReference>
<name>A0ABN3P7Y8_9MICO</name>
<accession>A0ABN3P7Y8</accession>
<dbReference type="PANTHER" id="PTHR12110">
    <property type="entry name" value="HYDROXYPYRUVATE ISOMERASE"/>
    <property type="match status" value="1"/>
</dbReference>
<keyword evidence="1" id="KW-0119">Carbohydrate metabolism</keyword>
<feature type="domain" description="Xylose isomerase-like TIM barrel" evidence="2">
    <location>
        <begin position="22"/>
        <end position="267"/>
    </location>
</feature>
<keyword evidence="3" id="KW-0413">Isomerase</keyword>
<dbReference type="Proteomes" id="UP001500274">
    <property type="component" value="Unassembled WGS sequence"/>
</dbReference>
<comment type="caution">
    <text evidence="3">The sequence shown here is derived from an EMBL/GenBank/DDBJ whole genome shotgun (WGS) entry which is preliminary data.</text>
</comment>
<dbReference type="InterPro" id="IPR036237">
    <property type="entry name" value="Xyl_isomerase-like_sf"/>
</dbReference>
<dbReference type="Gene3D" id="3.20.20.150">
    <property type="entry name" value="Divalent-metal-dependent TIM barrel enzymes"/>
    <property type="match status" value="1"/>
</dbReference>
<evidence type="ECO:0000259" key="2">
    <source>
        <dbReference type="Pfam" id="PF01261"/>
    </source>
</evidence>
<dbReference type="SUPFAM" id="SSF51658">
    <property type="entry name" value="Xylose isomerase-like"/>
    <property type="match status" value="1"/>
</dbReference>
<dbReference type="EMBL" id="BAAARI010000002">
    <property type="protein sequence ID" value="GAA2567643.1"/>
    <property type="molecule type" value="Genomic_DNA"/>
</dbReference>
<evidence type="ECO:0000313" key="3">
    <source>
        <dbReference type="EMBL" id="GAA2567643.1"/>
    </source>
</evidence>
<evidence type="ECO:0000313" key="4">
    <source>
        <dbReference type="Proteomes" id="UP001500274"/>
    </source>
</evidence>
<organism evidence="3 4">
    <name type="scientific">Microbacterium binotii</name>
    <dbReference type="NCBI Taxonomy" id="462710"/>
    <lineage>
        <taxon>Bacteria</taxon>
        <taxon>Bacillati</taxon>
        <taxon>Actinomycetota</taxon>
        <taxon>Actinomycetes</taxon>
        <taxon>Micrococcales</taxon>
        <taxon>Microbacteriaceae</taxon>
        <taxon>Microbacterium</taxon>
    </lineage>
</organism>
<dbReference type="RefSeq" id="WP_344226197.1">
    <property type="nucleotide sequence ID" value="NZ_BAAARI010000002.1"/>
</dbReference>
<reference evidence="3 4" key="1">
    <citation type="journal article" date="2019" name="Int. J. Syst. Evol. Microbiol.">
        <title>The Global Catalogue of Microorganisms (GCM) 10K type strain sequencing project: providing services to taxonomists for standard genome sequencing and annotation.</title>
        <authorList>
            <consortium name="The Broad Institute Genomics Platform"/>
            <consortium name="The Broad Institute Genome Sequencing Center for Infectious Disease"/>
            <person name="Wu L."/>
            <person name="Ma J."/>
        </authorList>
    </citation>
    <scope>NUCLEOTIDE SEQUENCE [LARGE SCALE GENOMIC DNA]</scope>
    <source>
        <strain evidence="3 4">JCM 16365</strain>
    </source>
</reference>
<proteinExistence type="predicted"/>
<evidence type="ECO:0000256" key="1">
    <source>
        <dbReference type="ARBA" id="ARBA00023277"/>
    </source>
</evidence>
<dbReference type="InterPro" id="IPR013022">
    <property type="entry name" value="Xyl_isomerase-like_TIM-brl"/>
</dbReference>
<protein>
    <submittedName>
        <fullName evidence="3">Sugar phosphate isomerase/epimerase</fullName>
    </submittedName>
</protein>
<dbReference type="GO" id="GO:0016853">
    <property type="term" value="F:isomerase activity"/>
    <property type="evidence" value="ECO:0007669"/>
    <property type="project" value="UniProtKB-KW"/>
</dbReference>
<sequence>MSAGLAVSNIAWEPAEEAEVARAMSDLGVRFVEIAPTKVFDDPTDVSDRALREYLGFWEDHGISVVAFQSMLFGRPDLSIFGDAASRGLTVGRLGAFIDLAGRMGASRLVFGSPRNRRRPDGVEEVVVRAQAIEVFRELGRRADDAGVIFCIEPNPPQYGCDFVTTAAEGASLVREVATAGFGLHLDVAGMTLAGDVPADAIRADADILCHYHASAPELGPIEDVVVDHASAFAALREVGYRHHVSIEMRPGDPGSGARRVREAVELVRHHADAAGLDLGTKAGGAR</sequence>
<keyword evidence="4" id="KW-1185">Reference proteome</keyword>